<dbReference type="KEGG" id="sted:SPTER_46210"/>
<feature type="transmembrane region" description="Helical" evidence="9">
    <location>
        <begin position="86"/>
        <end position="107"/>
    </location>
</feature>
<keyword evidence="5 9" id="KW-0812">Transmembrane</keyword>
<reference evidence="11 12" key="1">
    <citation type="submission" date="2019-02" db="EMBL/GenBank/DDBJ databases">
        <title>Closed genome of Sporomusa termitida DSM 4440.</title>
        <authorList>
            <person name="Poehlein A."/>
            <person name="Daniel R."/>
        </authorList>
    </citation>
    <scope>NUCLEOTIDE SEQUENCE [LARGE SCALE GENOMIC DNA]</scope>
    <source>
        <strain evidence="11 12">DSM 4440</strain>
    </source>
</reference>
<feature type="transmembrane region" description="Helical" evidence="9">
    <location>
        <begin position="12"/>
        <end position="36"/>
    </location>
</feature>
<evidence type="ECO:0000256" key="5">
    <source>
        <dbReference type="ARBA" id="ARBA00022692"/>
    </source>
</evidence>
<evidence type="ECO:0000256" key="1">
    <source>
        <dbReference type="ARBA" id="ARBA00004429"/>
    </source>
</evidence>
<comment type="subcellular location">
    <subcellularLocation>
        <location evidence="1">Cell inner membrane</location>
        <topology evidence="1">Multi-pass membrane protein</topology>
    </subcellularLocation>
</comment>
<keyword evidence="7 9" id="KW-0472">Membrane</keyword>
<evidence type="ECO:0000259" key="10">
    <source>
        <dbReference type="Pfam" id="PF04290"/>
    </source>
</evidence>
<dbReference type="OrthoDB" id="9815614at2"/>
<gene>
    <name evidence="11" type="ORF">SPTER_46210</name>
</gene>
<evidence type="ECO:0000313" key="11">
    <source>
        <dbReference type="EMBL" id="QDR83145.1"/>
    </source>
</evidence>
<feature type="transmembrane region" description="Helical" evidence="9">
    <location>
        <begin position="48"/>
        <end position="65"/>
    </location>
</feature>
<proteinExistence type="inferred from homology"/>
<evidence type="ECO:0000256" key="9">
    <source>
        <dbReference type="SAM" id="Phobius"/>
    </source>
</evidence>
<organism evidence="11 12">
    <name type="scientific">Sporomusa termitida</name>
    <dbReference type="NCBI Taxonomy" id="2377"/>
    <lineage>
        <taxon>Bacteria</taxon>
        <taxon>Bacillati</taxon>
        <taxon>Bacillota</taxon>
        <taxon>Negativicutes</taxon>
        <taxon>Selenomonadales</taxon>
        <taxon>Sporomusaceae</taxon>
        <taxon>Sporomusa</taxon>
    </lineage>
</organism>
<feature type="domain" description="Tripartite ATP-independent periplasmic transporters DctQ component" evidence="10">
    <location>
        <begin position="23"/>
        <end position="150"/>
    </location>
</feature>
<evidence type="ECO:0000256" key="8">
    <source>
        <dbReference type="ARBA" id="ARBA00038436"/>
    </source>
</evidence>
<sequence>MSRALDKLFKIVEILMATMLGLMILLVFMNVILRYFFNSSITWSEEMARYLFVWIIYIGAIGAMRDNTHLGVDTVIRRLPPVFQKTGYLCGQVLILLLMVLLFQGSWELTLLNVDSKASATNIPLTLIYGIGLITSFCIAVNVLSNCYKALFIPGSLKRLLKMHESEEDMLVETAQSEEEKS</sequence>
<dbReference type="RefSeq" id="WP_144352457.1">
    <property type="nucleotide sequence ID" value="NZ_CP036259.1"/>
</dbReference>
<dbReference type="AlphaFoldDB" id="A0A517E0L3"/>
<evidence type="ECO:0000256" key="6">
    <source>
        <dbReference type="ARBA" id="ARBA00022989"/>
    </source>
</evidence>
<name>A0A517E0L3_9FIRM</name>
<evidence type="ECO:0000256" key="3">
    <source>
        <dbReference type="ARBA" id="ARBA00022475"/>
    </source>
</evidence>
<dbReference type="Proteomes" id="UP000320776">
    <property type="component" value="Chromosome"/>
</dbReference>
<keyword evidence="4" id="KW-0997">Cell inner membrane</keyword>
<keyword evidence="3" id="KW-1003">Cell membrane</keyword>
<dbReference type="InterPro" id="IPR055348">
    <property type="entry name" value="DctQ"/>
</dbReference>
<dbReference type="GO" id="GO:0005886">
    <property type="term" value="C:plasma membrane"/>
    <property type="evidence" value="ECO:0007669"/>
    <property type="project" value="UniProtKB-SubCell"/>
</dbReference>
<dbReference type="Pfam" id="PF04290">
    <property type="entry name" value="DctQ"/>
    <property type="match status" value="1"/>
</dbReference>
<evidence type="ECO:0000256" key="4">
    <source>
        <dbReference type="ARBA" id="ARBA00022519"/>
    </source>
</evidence>
<dbReference type="InterPro" id="IPR007387">
    <property type="entry name" value="TRAP_DctQ"/>
</dbReference>
<dbReference type="PANTHER" id="PTHR35011">
    <property type="entry name" value="2,3-DIKETO-L-GULONATE TRAP TRANSPORTER SMALL PERMEASE PROTEIN YIAM"/>
    <property type="match status" value="1"/>
</dbReference>
<keyword evidence="2" id="KW-0813">Transport</keyword>
<keyword evidence="6 9" id="KW-1133">Transmembrane helix</keyword>
<evidence type="ECO:0000256" key="2">
    <source>
        <dbReference type="ARBA" id="ARBA00022448"/>
    </source>
</evidence>
<dbReference type="PANTHER" id="PTHR35011:SF2">
    <property type="entry name" value="2,3-DIKETO-L-GULONATE TRAP TRANSPORTER SMALL PERMEASE PROTEIN YIAM"/>
    <property type="match status" value="1"/>
</dbReference>
<dbReference type="EMBL" id="CP036259">
    <property type="protein sequence ID" value="QDR83145.1"/>
    <property type="molecule type" value="Genomic_DNA"/>
</dbReference>
<accession>A0A517E0L3</accession>
<keyword evidence="12" id="KW-1185">Reference proteome</keyword>
<dbReference type="GO" id="GO:0022857">
    <property type="term" value="F:transmembrane transporter activity"/>
    <property type="evidence" value="ECO:0007669"/>
    <property type="project" value="TreeGrafter"/>
</dbReference>
<evidence type="ECO:0000256" key="7">
    <source>
        <dbReference type="ARBA" id="ARBA00023136"/>
    </source>
</evidence>
<feature type="transmembrane region" description="Helical" evidence="9">
    <location>
        <begin position="127"/>
        <end position="153"/>
    </location>
</feature>
<protein>
    <submittedName>
        <fullName evidence="11">Tripartite ATP-independent periplasmic transporter, DctQ component</fullName>
    </submittedName>
</protein>
<evidence type="ECO:0000313" key="12">
    <source>
        <dbReference type="Proteomes" id="UP000320776"/>
    </source>
</evidence>
<comment type="similarity">
    <text evidence="8">Belongs to the TRAP transporter small permease family.</text>
</comment>
<dbReference type="GO" id="GO:0015740">
    <property type="term" value="P:C4-dicarboxylate transport"/>
    <property type="evidence" value="ECO:0007669"/>
    <property type="project" value="TreeGrafter"/>
</dbReference>